<dbReference type="InterPro" id="IPR011658">
    <property type="entry name" value="PA14_dom"/>
</dbReference>
<name>A0ABW7FWT5_9BURK</name>
<dbReference type="InterPro" id="IPR011049">
    <property type="entry name" value="Serralysin-like_metalloprot_C"/>
</dbReference>
<evidence type="ECO:0000256" key="3">
    <source>
        <dbReference type="ARBA" id="ARBA00022837"/>
    </source>
</evidence>
<feature type="region of interest" description="Disordered" evidence="4">
    <location>
        <begin position="95"/>
        <end position="129"/>
    </location>
</feature>
<dbReference type="InterPro" id="IPR018511">
    <property type="entry name" value="Hemolysin-typ_Ca-bd_CS"/>
</dbReference>
<feature type="domain" description="PA14" evidence="5">
    <location>
        <begin position="3426"/>
        <end position="3566"/>
    </location>
</feature>
<evidence type="ECO:0000259" key="5">
    <source>
        <dbReference type="PROSITE" id="PS51820"/>
    </source>
</evidence>
<evidence type="ECO:0000256" key="4">
    <source>
        <dbReference type="SAM" id="MobiDB-lite"/>
    </source>
</evidence>
<comment type="subcellular location">
    <subcellularLocation>
        <location evidence="1">Secreted</location>
    </subcellularLocation>
</comment>
<feature type="compositionally biased region" description="Low complexity" evidence="4">
    <location>
        <begin position="4632"/>
        <end position="4655"/>
    </location>
</feature>
<gene>
    <name evidence="6" type="ORF">ACG0Z6_11005</name>
</gene>
<evidence type="ECO:0000313" key="6">
    <source>
        <dbReference type="EMBL" id="MFG6448763.1"/>
    </source>
</evidence>
<dbReference type="PROSITE" id="PS00330">
    <property type="entry name" value="HEMOLYSIN_CALCIUM"/>
    <property type="match status" value="17"/>
</dbReference>
<sequence length="4753" mass="477397">MANEKNVVINPGTAKQVVLGISKAAVAKVVVMGTDLVLQLKDGSTMVLRDVALRQMLEPDLKVVFNDQTTNAEDLFRAVGKVDMIDQLAHPMVSSTPKVPVSEETVRNEAAPAQDSVDHTPQPTLPQAQGIVTPDLSAAASKEASLKYSQPPAAPTVVVSAGKGDAPATTPGGPTNPPAPPKPVDTIGVGVQAYNVTGQSTGSDANGRVTITGGGGSLRSATDFSAPAQAEREQIKGSGEAEVMVGDDTALLGTGWARQLDLMFSARAALEVKSVTLRGLPPDVTVVGGTLNGDAWKLDIASDLAASGNKISIRLMYPVASDETPFTPRSFDLSIDVAGLMEGKGITGTRVIPTIIQDVRSAADMVYAPGGKTGLVLPAFGLGDDIRAGGGNDVVHAGYGHDLVYGEAGNDLLEGEAGDDTLNGGTGGDTLDGGTGKDWADYSDSADAIKIDLQEKTADGGDAAGDVLKNIENLAGSQFNDTLSGDAGNNALRGQDGDDVLTGRAGADTLDGGEGFDTASYLGSATAIQVNLATGVGTGGDAEGDVLSNIEAVIGGEGNDKITGDRLENMLDGRGGNDTLDGGAGADTLRGGAGNDTVTYVASAEGVRVSLETGKGLGGDAEGDRLQDVENLVGSRLADELTGDAKANQLSGGMGDDWLEGGAGADTLIGGEGHDTASYLGALGAVNANLSDASANVGDAAGDSYQSIENLEGSEYNDTLTGDDNANVLMGNPGDDQLFGRGGNDTLIGGAGADIMDGGEGVDLVDYSASTSSVQVDLSLGGRGGDATGDQYSNIENVLGTRYADSIVGDASANVLDGQKGADTLEGGAGADTLIGGEGSDTASYTRSGAAVRVDLATGGADGGDATGDKYESIENLAGSQFDDQLQGDNANNRLLGDGGNDWLEGRMGNDTLRGDDGDDTLTGGTGADTLEGGAGIDTADYQASAEAVHVDLSSGKGRGGDAEGDLLSTIENIAGSAGNDTLYGDAGANLLSGRAGDDWLEGGSGADTLDGGEGKDTAAYGRATAGVLANLADASHNLGDAAGDQYSSIENLSGSAFNDTLTGDLGDNRIAGDAGDDLIAGAAGADTLDGGEGIDTATYIASGRGVNVDLFASTASGGDATGDLLTGIENLTGSNSADQLRGDAGVNVLSGMAGDDVLEGRGGADVLDGGDGSDTATYASASAGVWADLLTPRINAGDAAGDQYISIENLSGSALNDTLAGDDADNRLSGQAGNDVLIGGLGADVLDGGEGNDTASYQRAAVGVNASLATPDSNTGEAAADQYVSIENLTGSTFADTLTGDTGDNRLSGLAGNDLLVGGAGADTLDGGEGTDTVTYAVATDAVVVNLTTGKGAGAEAEGDKLLGVENLIGSEFNDQLTGSEDANVLEGGLGNDTLEGAAGADTLIGGQGVDTASYTGATAGVTASLLDAADNVGDAQGDLYTSIENLQGSANADTLIGDGANNRLSGGDGDDTLMGGTGADTLDGGDGNNTASYTNASAGVVANLTLPATNSSDAQGDVYINIANLSGSAFDDQLSGDAAANRLLAGAGNDTLQGGAGADTLDGGAGIDTASYAGSGLGVNVNLSTGLGQGGDAQGDRLSNIENLVGSVRADALTGSALANRIEASGGDDTLDGGAGDDTLLGGEGDDNYMLDSQGDVVIENGAEGTDTVRTSVSYTLVANVENGVLLGTNDLNLSGNELDNQLTGNDGNNLIDGKAGADSMAGGLGDDTYVVDNTGDGVTEQADAGRDLVLSSVSYSLSDNVEDITLTGAGAINATGNALNNVLTGNTGNNRLDGGAGADQMRGGQGDDTYVVDHAGDVVTELVSEGTDTVRSSIGYTLTANVENLVLTGGAAINATGNALNNVISGNSGANQIDGGAGADTMAGGAGDDSYSVDDAGDVVTEAAGEGSDSITASVSYTLADNVENLTLTGIDNLNATGNALDNQLTGNDGDNIIDGAAGADTMTGGRGNDTYYVDSSSDRVNELMAQGTDQVFASASFVLSDNIENITLTGVGTINATGNALDNRLVGNSGNNVLDGGAGADTMAGGDGDDTYAVDNVNDVVSEYANQGTDTLRSTLSYTLGDNLENLVLLGNGDLTGTGNALNNQISGNDGSNIIDGGAGSDVMAGGLGDDVYYVDNTADQVIEGGNEGNDRVYASVSYTLAANIERLTLTGFNSVDGTGNTLNNTLDGNSGNNVLDGGAGNDTMTGGAGNDTYVVDSAADQISEDPGNGIDTVRASVSWTLGNNLENLTLTGSGSLNGTGNSLANQITGNGGDNVLTGGGGADTLDGGAGADTFVLGDLNFVTATGGAGFDTVKLDGTAASNPPLTGLANQLINIEALDFSGSQTDYITLPSSLVNAPGFVGSDSGGRLEVLGDGVASLGGRDVLLLSSSEYNNVTDLSNASAITLHSGVAGRLITPTSPGLLNLAVSDNLQVLPAMSDLDNWGRVADPSLSQASGMLSWLDASDVDGDGVVEGINETGLVAGNKLTTWVDKSGNGYNFTQTTSGNQAVLNTTAVNGRDALLFSGGQVYLSGLNLGRDYSIIVVGTPNSGTQGRLISASDNNSLIGTWSNTQDNMYVSGWVTGAGLHTVTQATQIFTGTSYQATNGSNGTAALYNGVALQGSNTNTGNWGTMTVGGALQWSEYFRGYVSEVVVLDHSAGVFERQILLNSLSPKWAATTSYTAPSVSLLGSIAGDASWSQARLAFGSTGADTLTASYTGTSSRGTGLLDAVVFGGDGNDTLTGGGRNDALFGGAGNDSLVGGSGAAWLAGGAGDDSYVVSNMDHTVYELASQGTDTVRAGVSYVLPKNVENLVLTGTSALNGTGNALANTITGNSANNLIDGKAGADTLVGGAGDDTYYVDNVGDVVTENASEGTDQVYAWANFTLPANVENGFIATSTVVSGVLTPVSNVRLDGNALANDLSFNTTGSSNTLAGAAGDDFYRLYSNSTGAFPTGWSVVENASEGNDTLWVSRSNGTIGNVLSLTIPSNVETLDLWNAYYVNGVGSTGNDTLVGAGNVQWAYQTLTGLTGDDTYRIYAYRTTAVEAAGEGTDTVELRNNFDWWLDANVENLNASFISYSARLTGNALANTITGGSGNNILDGGTGADTLAGGTGDDTYVVDNAADSVSEAANAGTDSVQTTLATYTLGSNVENLRFTATTNNTGTGNTLNNLLEGAAGADSLSGLDGNDTLFGGGNGADTLLGGNGDDLLKSAAYTIGRMGLRTEYYNNTYSFSTINYISYENPNQNWGTAWPNILTGSDNYCTRWLGQLNLSPAEAGTYNFKIAADQYARLWVDGVLVADSYTALNTSGDVTLTAGAHDIRIEYTEISGNASLSWQWKQSAATTWADVPTDHLSWGPAPIAADTAGDSLDGGAGNDTLLGGQANDTLQGGDGNDWLEGASGVDSLVGGLGNDVLRSAREAQVYQGLKAEYFNSSNLLVEQNPNWVRQETPNFNWGTAAPDALIGADNFTVRWTGDINIGASEAGLITFGAIIDDRVRLFIDDQLVLSRDSALATVADGTPVNLSEGKHRIRIEYVEGGSNAAMQLQWKLAGQTTYSDITADHFSYTAQTAAGDTQGDMLQAGAGDDYLQGGGGTDTLQGGAGNDTYVVNDTADTLTENAAEGTDTVQASVSWDISASPNLENIALTGSSAINATGNSGANVLTGNLGANLLNGGGGNDTLNGWGGADTLEGGLGDDKLLADGGSTLRGGDGNDTLTLGKDWAPTALGNQLAMWLDAADLNGNGLREGAAETGVVDGRVVMWADKSGKGNHAYNLLPNGVGNSAPTFEAKGLNGLPTLRFDGLDDMLRVPTLNIGSDTIAVNAMWMQNTTDTQYMPFTYGTTGFSFLADQGGSGINNVNYWSAAQTYYRDGNTLNTASRATIYTDLNGAAHGVATLGLLRNVADMRIGGGSTWGTGWYYSGQFGDYILTTGTLSDADRQLLEGFMAWKWGTQNLLSATHPYKNAAPILAASIGGTLDGGAGNDTLTGGNGDDTLIGGAGNDSLVGGLGNDVYDLDNASDVVVEAANAGTDTVQANFNYTLGTNLENLTLTGNSALNGTGNALNNVLTGNSANNQLDGGAGNDTLDGGAGADTLIGGTGDDVLVVDDANDVVTENAGEGTDTVRASLSYTLGANLENLTLTGTADLNGTGNALANVITGNSGNNTLDGGAGADTLIGAAGNDSYLVDNVGDVVTENAGEGSDTVQASVNYTLSANVENLTLTGTGNLNGTGNEVANVITGNAGNNTLDGGTGADTLIGGAGNDSYSVDNVGDVVTESAAQGTDTVQASVSYTLSANVENLTLSGMADLNGTGNSLNNVITGNAGNNTLDGGAGADTLAGGTGNDSYVLDSTGDVVTENAGEGTDTVQANFSYTLGANLENLTLTGTANLNGTGNALSNLITGNSGNNTLDGGAGADTLIGAAGNDSYFVDNVGDVVTENAGEGSDTVQASVSYTLSANVENLTLTGSADLHGTGNGQDNLITGNSGNNTLNGDAGADTLTGGAGNDTLDGGAGNDVYVFGRGDGQDWVSSSTDTTANKVDTLHLGTGISTGDVYLQLDGENLLLSINGSTDQIAFEGFMVNGSVGHSGNPLQQIVFTDGTTWGLTDIVNRLPEPGAGASGLPEAPSRVTAAAGADGDAAATHAPAAQAPAAQYQPAHDLIDLQSFSATPNSSTGSTGSTGWSWHDALHNADAAEASVVWQPGVGLTYQSATATSAAAPAQPSEPLDTWQEPTVAVHATLQDLLHQAQLLH</sequence>
<dbReference type="PANTHER" id="PTHR38340:SF1">
    <property type="entry name" value="S-LAYER PROTEIN"/>
    <property type="match status" value="1"/>
</dbReference>
<dbReference type="InterPro" id="IPR001343">
    <property type="entry name" value="Hemolysn_Ca-bd"/>
</dbReference>
<organism evidence="6 7">
    <name type="scientific">Roseateles rivi</name>
    <dbReference type="NCBI Taxonomy" id="3299028"/>
    <lineage>
        <taxon>Bacteria</taxon>
        <taxon>Pseudomonadati</taxon>
        <taxon>Pseudomonadota</taxon>
        <taxon>Betaproteobacteria</taxon>
        <taxon>Burkholderiales</taxon>
        <taxon>Sphaerotilaceae</taxon>
        <taxon>Roseateles</taxon>
    </lineage>
</organism>
<dbReference type="SUPFAM" id="SSF56988">
    <property type="entry name" value="Anthrax protective antigen"/>
    <property type="match status" value="2"/>
</dbReference>
<accession>A0ABW7FWT5</accession>
<dbReference type="Gene3D" id="2.150.10.10">
    <property type="entry name" value="Serralysin-like metalloprotease, C-terminal"/>
    <property type="match status" value="24"/>
</dbReference>
<dbReference type="Pfam" id="PF00353">
    <property type="entry name" value="HemolysinCabind"/>
    <property type="match status" value="40"/>
</dbReference>
<keyword evidence="7" id="KW-1185">Reference proteome</keyword>
<keyword evidence="3" id="KW-0106">Calcium</keyword>
<dbReference type="InterPro" id="IPR037524">
    <property type="entry name" value="PA14/GLEYA"/>
</dbReference>
<feature type="compositionally biased region" description="Gly residues" evidence="4">
    <location>
        <begin position="424"/>
        <end position="436"/>
    </location>
</feature>
<feature type="compositionally biased region" description="Low complexity" evidence="4">
    <location>
        <begin position="161"/>
        <end position="173"/>
    </location>
</feature>
<dbReference type="PROSITE" id="PS51820">
    <property type="entry name" value="PA14"/>
    <property type="match status" value="2"/>
</dbReference>
<feature type="region of interest" description="Disordered" evidence="4">
    <location>
        <begin position="142"/>
        <end position="182"/>
    </location>
</feature>
<evidence type="ECO:0000256" key="1">
    <source>
        <dbReference type="ARBA" id="ARBA00004613"/>
    </source>
</evidence>
<reference evidence="6 7" key="1">
    <citation type="submission" date="2024-08" db="EMBL/GenBank/DDBJ databases">
        <authorList>
            <person name="Lu H."/>
        </authorList>
    </citation>
    <scope>NUCLEOTIDE SEQUENCE [LARGE SCALE GENOMIC DNA]</scope>
    <source>
        <strain evidence="6 7">BYS180W</strain>
    </source>
</reference>
<feature type="compositionally biased region" description="Low complexity" evidence="4">
    <location>
        <begin position="2188"/>
        <end position="2198"/>
    </location>
</feature>
<comment type="caution">
    <text evidence="6">The sequence shown here is derived from an EMBL/GenBank/DDBJ whole genome shotgun (WGS) entry which is preliminary data.</text>
</comment>
<evidence type="ECO:0000313" key="7">
    <source>
        <dbReference type="Proteomes" id="UP001606099"/>
    </source>
</evidence>
<evidence type="ECO:0000256" key="2">
    <source>
        <dbReference type="ARBA" id="ARBA00022525"/>
    </source>
</evidence>
<feature type="region of interest" description="Disordered" evidence="4">
    <location>
        <begin position="1464"/>
        <end position="1486"/>
    </location>
</feature>
<dbReference type="InterPro" id="IPR050557">
    <property type="entry name" value="RTX_toxin/Mannuronan_C5-epim"/>
</dbReference>
<feature type="region of interest" description="Disordered" evidence="4">
    <location>
        <begin position="2188"/>
        <end position="2208"/>
    </location>
</feature>
<dbReference type="SMART" id="SM00758">
    <property type="entry name" value="PA14"/>
    <property type="match status" value="2"/>
</dbReference>
<dbReference type="SUPFAM" id="SSF51120">
    <property type="entry name" value="beta-Roll"/>
    <property type="match status" value="29"/>
</dbReference>
<dbReference type="Proteomes" id="UP001606099">
    <property type="component" value="Unassembled WGS sequence"/>
</dbReference>
<protein>
    <submittedName>
        <fullName evidence="6">PA14 domain-containing protein</fullName>
    </submittedName>
</protein>
<feature type="region of interest" description="Disordered" evidence="4">
    <location>
        <begin position="4616"/>
        <end position="4655"/>
    </location>
</feature>
<dbReference type="Gene3D" id="3.90.182.10">
    <property type="entry name" value="Toxin - Anthrax Protective Antigen,domain 1"/>
    <property type="match status" value="2"/>
</dbReference>
<feature type="region of interest" description="Disordered" evidence="4">
    <location>
        <begin position="3362"/>
        <end position="3399"/>
    </location>
</feature>
<dbReference type="InterPro" id="IPR010566">
    <property type="entry name" value="Haemolys_ca-bd"/>
</dbReference>
<dbReference type="Pfam" id="PF06594">
    <property type="entry name" value="HCBP_related"/>
    <property type="match status" value="1"/>
</dbReference>
<dbReference type="Pfam" id="PF07691">
    <property type="entry name" value="PA14"/>
    <property type="match status" value="2"/>
</dbReference>
<dbReference type="PRINTS" id="PR00313">
    <property type="entry name" value="CABNDNGRPT"/>
</dbReference>
<keyword evidence="2" id="KW-0964">Secreted</keyword>
<feature type="region of interest" description="Disordered" evidence="4">
    <location>
        <begin position="415"/>
        <end position="436"/>
    </location>
</feature>
<dbReference type="EMBL" id="JBIGHZ010000004">
    <property type="protein sequence ID" value="MFG6448763.1"/>
    <property type="molecule type" value="Genomic_DNA"/>
</dbReference>
<feature type="domain" description="PA14" evidence="5">
    <location>
        <begin position="3221"/>
        <end position="3357"/>
    </location>
</feature>
<dbReference type="RefSeq" id="WP_394461305.1">
    <property type="nucleotide sequence ID" value="NZ_JBIGHZ010000004.1"/>
</dbReference>
<proteinExistence type="predicted"/>
<dbReference type="PANTHER" id="PTHR38340">
    <property type="entry name" value="S-LAYER PROTEIN"/>
    <property type="match status" value="1"/>
</dbReference>